<keyword evidence="1" id="KW-0732">Signal</keyword>
<dbReference type="EMBL" id="CP003985">
    <property type="protein sequence ID" value="AGF76776.1"/>
    <property type="molecule type" value="Genomic_DNA"/>
</dbReference>
<feature type="signal peptide" evidence="1">
    <location>
        <begin position="1"/>
        <end position="29"/>
    </location>
</feature>
<name>M1PJT8_DESSD</name>
<keyword evidence="3" id="KW-1185">Reference proteome</keyword>
<dbReference type="PROSITE" id="PS51257">
    <property type="entry name" value="PROKAR_LIPOPROTEIN"/>
    <property type="match status" value="1"/>
</dbReference>
<dbReference type="Proteomes" id="UP000011721">
    <property type="component" value="Chromosome"/>
</dbReference>
<evidence type="ECO:0000313" key="3">
    <source>
        <dbReference type="Proteomes" id="UP000011721"/>
    </source>
</evidence>
<gene>
    <name evidence="2" type="ordered locus">UWK_00190</name>
</gene>
<dbReference type="AlphaFoldDB" id="M1PJT8"/>
<dbReference type="HOGENOM" id="CLU_1892854_0_0_7"/>
<evidence type="ECO:0000313" key="2">
    <source>
        <dbReference type="EMBL" id="AGF76776.1"/>
    </source>
</evidence>
<dbReference type="OrthoDB" id="5432640at2"/>
<dbReference type="RefSeq" id="WP_015402475.1">
    <property type="nucleotide sequence ID" value="NC_020304.1"/>
</dbReference>
<evidence type="ECO:0000256" key="1">
    <source>
        <dbReference type="SAM" id="SignalP"/>
    </source>
</evidence>
<accession>M1PJT8</accession>
<dbReference type="KEGG" id="dsf:UWK_00190"/>
<proteinExistence type="predicted"/>
<sequence>MKKNRRGFPNIWVLLLSCVCLVLSAEVRAEGVQARYLENSAGRSVLEIIIENPAPSSIIVNQRIPGGIQVRSASPEYSKFSSGKNEAKWLFKNPAPGVQHIILNYKSPLPGRGATAVIRCKSPKDGSLMTINVE</sequence>
<protein>
    <submittedName>
        <fullName evidence="2">Uncharacterized protein</fullName>
    </submittedName>
</protein>
<reference evidence="3" key="1">
    <citation type="journal article" date="2013" name="Stand. Genomic Sci.">
        <title>Complete genome sequence of Desulfocapsa sulfexigens, a marine deltaproteobacterium specialized in disproportionating inorganic sulfur compounds.</title>
        <authorList>
            <person name="Finster K.W."/>
            <person name="Kjeldsen K.U."/>
            <person name="Kube M."/>
            <person name="Reinhardt R."/>
            <person name="Mussmann M."/>
            <person name="Amann R."/>
            <person name="Schreiber L."/>
        </authorList>
    </citation>
    <scope>NUCLEOTIDE SEQUENCE [LARGE SCALE GENOMIC DNA]</scope>
    <source>
        <strain evidence="3">DSM 10523 / SB164P1</strain>
    </source>
</reference>
<feature type="chain" id="PRO_5004016261" evidence="1">
    <location>
        <begin position="30"/>
        <end position="134"/>
    </location>
</feature>
<organism evidence="2 3">
    <name type="scientific">Desulfocapsa sulfexigens (strain DSM 10523 / SB164P1)</name>
    <dbReference type="NCBI Taxonomy" id="1167006"/>
    <lineage>
        <taxon>Bacteria</taxon>
        <taxon>Pseudomonadati</taxon>
        <taxon>Thermodesulfobacteriota</taxon>
        <taxon>Desulfobulbia</taxon>
        <taxon>Desulfobulbales</taxon>
        <taxon>Desulfocapsaceae</taxon>
        <taxon>Desulfocapsa</taxon>
    </lineage>
</organism>